<reference evidence="3" key="1">
    <citation type="submission" date="2020-06" db="EMBL/GenBank/DDBJ databases">
        <title>Draft genomic sequecing of Geomonas sp. Red745.</title>
        <authorList>
            <person name="Itoh H."/>
            <person name="Xu Z.X."/>
            <person name="Ushijima N."/>
            <person name="Masuda Y."/>
            <person name="Shiratori Y."/>
            <person name="Senoo K."/>
        </authorList>
    </citation>
    <scope>NUCLEOTIDE SEQUENCE [LARGE SCALE GENOMIC DNA]</scope>
    <source>
        <strain evidence="3">Red745</strain>
    </source>
</reference>
<keyword evidence="3" id="KW-1185">Reference proteome</keyword>
<evidence type="ECO:0000313" key="3">
    <source>
        <dbReference type="Proteomes" id="UP000587586"/>
    </source>
</evidence>
<comment type="caution">
    <text evidence="2">The sequence shown here is derived from an EMBL/GenBank/DDBJ whole genome shotgun (WGS) entry which is preliminary data.</text>
</comment>
<proteinExistence type="predicted"/>
<accession>A0A6V8N6E0</accession>
<sequence>MKKTAALLLTVAVLVLGFSVPGEAHVRGSIWIGPAWGPGWYGSPYYGYPYPYYPPSPPVVIQQQPQEYIYQQTPAPQSDQKYWYYCSESKAYYPYVKSCPGGWKKVVPQTTPPKPEGAPEDDSDTEE</sequence>
<dbReference type="AlphaFoldDB" id="A0A6V8N6E0"/>
<evidence type="ECO:0000256" key="1">
    <source>
        <dbReference type="SAM" id="MobiDB-lite"/>
    </source>
</evidence>
<dbReference type="EMBL" id="BLXZ01000003">
    <property type="protein sequence ID" value="GFO68128.1"/>
    <property type="molecule type" value="Genomic_DNA"/>
</dbReference>
<protein>
    <submittedName>
        <fullName evidence="2">Uncharacterized protein</fullName>
    </submittedName>
</protein>
<gene>
    <name evidence="2" type="ORF">GMLC_17070</name>
</gene>
<feature type="region of interest" description="Disordered" evidence="1">
    <location>
        <begin position="105"/>
        <end position="127"/>
    </location>
</feature>
<organism evidence="2 3">
    <name type="scientific">Geomonas limicola</name>
    <dbReference type="NCBI Taxonomy" id="2740186"/>
    <lineage>
        <taxon>Bacteria</taxon>
        <taxon>Pseudomonadati</taxon>
        <taxon>Thermodesulfobacteriota</taxon>
        <taxon>Desulfuromonadia</taxon>
        <taxon>Geobacterales</taxon>
        <taxon>Geobacteraceae</taxon>
        <taxon>Geomonas</taxon>
    </lineage>
</organism>
<evidence type="ECO:0000313" key="2">
    <source>
        <dbReference type="EMBL" id="GFO68128.1"/>
    </source>
</evidence>
<name>A0A6V8N6E0_9BACT</name>
<feature type="compositionally biased region" description="Acidic residues" evidence="1">
    <location>
        <begin position="118"/>
        <end position="127"/>
    </location>
</feature>
<dbReference type="RefSeq" id="WP_183360654.1">
    <property type="nucleotide sequence ID" value="NZ_BLXZ01000003.1"/>
</dbReference>
<dbReference type="Proteomes" id="UP000587586">
    <property type="component" value="Unassembled WGS sequence"/>
</dbReference>